<evidence type="ECO:0008006" key="4">
    <source>
        <dbReference type="Google" id="ProtNLM"/>
    </source>
</evidence>
<feature type="region of interest" description="Disordered" evidence="1">
    <location>
        <begin position="18"/>
        <end position="37"/>
    </location>
</feature>
<feature type="compositionally biased region" description="Basic and acidic residues" evidence="1">
    <location>
        <begin position="18"/>
        <end position="28"/>
    </location>
</feature>
<dbReference type="RefSeq" id="WP_086473427.1">
    <property type="nucleotide sequence ID" value="NZ_FXWJ01000002.1"/>
</dbReference>
<organism evidence="2 3">
    <name type="scientific">Plantibacter elymi</name>
    <name type="common">nom. nud.</name>
    <dbReference type="NCBI Taxonomy" id="199708"/>
    <lineage>
        <taxon>Bacteria</taxon>
        <taxon>Bacillati</taxon>
        <taxon>Actinomycetota</taxon>
        <taxon>Actinomycetes</taxon>
        <taxon>Micrococcales</taxon>
        <taxon>Microbacteriaceae</taxon>
        <taxon>Plantibacter</taxon>
    </lineage>
</organism>
<comment type="caution">
    <text evidence="2">The sequence shown here is derived from an EMBL/GenBank/DDBJ whole genome shotgun (WGS) entry which is preliminary data.</text>
</comment>
<reference evidence="2 3" key="1">
    <citation type="submission" date="2017-04" db="EMBL/GenBank/DDBJ databases">
        <authorList>
            <person name="Varghese N."/>
            <person name="Submissions S."/>
        </authorList>
    </citation>
    <scope>NUCLEOTIDE SEQUENCE [LARGE SCALE GENOMIC DNA]</scope>
    <source>
        <strain evidence="2 3">VKM Ac-1784</strain>
    </source>
</reference>
<evidence type="ECO:0000313" key="2">
    <source>
        <dbReference type="EMBL" id="SMQ66987.1"/>
    </source>
</evidence>
<keyword evidence="3" id="KW-1185">Reference proteome</keyword>
<gene>
    <name evidence="2" type="ORF">SAMN06295909_1394</name>
</gene>
<evidence type="ECO:0000256" key="1">
    <source>
        <dbReference type="SAM" id="MobiDB-lite"/>
    </source>
</evidence>
<sequence length="82" mass="8635">MDTTPLTERIAAAVRQALTDHERSESETAHATSMHPETLRAKLAGDLDFTIGELSLIAGTMGLRGADLLPLTTSSTPGTTDV</sequence>
<dbReference type="EMBL" id="FXWJ01000002">
    <property type="protein sequence ID" value="SMQ66987.1"/>
    <property type="molecule type" value="Genomic_DNA"/>
</dbReference>
<evidence type="ECO:0000313" key="3">
    <source>
        <dbReference type="Proteomes" id="UP000194464"/>
    </source>
</evidence>
<proteinExistence type="predicted"/>
<name>A0ABY1RBG3_9MICO</name>
<dbReference type="Proteomes" id="UP000194464">
    <property type="component" value="Unassembled WGS sequence"/>
</dbReference>
<accession>A0ABY1RBG3</accession>
<protein>
    <recommendedName>
        <fullName evidence="4">BetR domain-containing protein</fullName>
    </recommendedName>
</protein>